<sequence>MKKIVLRLAAIVILCLVSCKEESKEDKKEVKTNTTKIVSAENKNLNISLLLDLSDRINPEKYPNSTMDFYKRDVAYIKSVSEAFITHLQNKKVRSINDKIQLYFDPEPGNQNINALSQSLRYEINRSNVSLDLLEEMKQAYATKPAKIYELAIKDNAYVGSDTWRFFKNKINDFCILEDHRNILIILTDGYIYHKNTQLKEDHLTSYLTPQLIRQNKLNDKNWKEKLTAQNFGFIAANENLAQLEILVLGINPDKKNPYEEDVIHKYWNDWFRQMKVGQSEIKTAILPSNMDKIIKDFILQ</sequence>
<gene>
    <name evidence="1" type="ORF">IMCC3317_24570</name>
</gene>
<dbReference type="Proteomes" id="UP000464657">
    <property type="component" value="Chromosome"/>
</dbReference>
<evidence type="ECO:0000313" key="1">
    <source>
        <dbReference type="EMBL" id="QHI37079.1"/>
    </source>
</evidence>
<name>A0A7L4ZKY4_9FLAO</name>
<evidence type="ECO:0000313" key="2">
    <source>
        <dbReference type="Proteomes" id="UP000464657"/>
    </source>
</evidence>
<protein>
    <recommendedName>
        <fullName evidence="3">VWFA domain-containing protein</fullName>
    </recommendedName>
</protein>
<keyword evidence="2" id="KW-1185">Reference proteome</keyword>
<reference evidence="1 2" key="1">
    <citation type="journal article" date="2013" name="Int. J. Syst. Evol. Microbiol.">
        <title>Kordia antarctica sp. nov., isolated from Antarctic seawater.</title>
        <authorList>
            <person name="Baek K."/>
            <person name="Choi A."/>
            <person name="Kang I."/>
            <person name="Lee K."/>
            <person name="Cho J.C."/>
        </authorList>
    </citation>
    <scope>NUCLEOTIDE SEQUENCE [LARGE SCALE GENOMIC DNA]</scope>
    <source>
        <strain evidence="1 2">IMCC3317</strain>
    </source>
</reference>
<accession>A0A7L4ZKY4</accession>
<dbReference type="KEGG" id="kan:IMCC3317_24570"/>
<evidence type="ECO:0008006" key="3">
    <source>
        <dbReference type="Google" id="ProtNLM"/>
    </source>
</evidence>
<dbReference type="RefSeq" id="WP_160129731.1">
    <property type="nucleotide sequence ID" value="NZ_CP019288.1"/>
</dbReference>
<dbReference type="OrthoDB" id="945646at2"/>
<organism evidence="1 2">
    <name type="scientific">Kordia antarctica</name>
    <dbReference type="NCBI Taxonomy" id="1218801"/>
    <lineage>
        <taxon>Bacteria</taxon>
        <taxon>Pseudomonadati</taxon>
        <taxon>Bacteroidota</taxon>
        <taxon>Flavobacteriia</taxon>
        <taxon>Flavobacteriales</taxon>
        <taxon>Flavobacteriaceae</taxon>
        <taxon>Kordia</taxon>
    </lineage>
</organism>
<dbReference type="EMBL" id="CP019288">
    <property type="protein sequence ID" value="QHI37079.1"/>
    <property type="molecule type" value="Genomic_DNA"/>
</dbReference>
<dbReference type="AlphaFoldDB" id="A0A7L4ZKY4"/>
<proteinExistence type="predicted"/>